<evidence type="ECO:0000256" key="1">
    <source>
        <dbReference type="ARBA" id="ARBA00006594"/>
    </source>
</evidence>
<evidence type="ECO:0000313" key="6">
    <source>
        <dbReference type="EMBL" id="MDJ1645587.1"/>
    </source>
</evidence>
<proteinExistence type="inferred from homology"/>
<accession>A0AAJ1PQP9</accession>
<organism evidence="6 7">
    <name type="scientific">Mycoplasma phocimorsus</name>
    <dbReference type="NCBI Taxonomy" id="3045839"/>
    <lineage>
        <taxon>Bacteria</taxon>
        <taxon>Bacillati</taxon>
        <taxon>Mycoplasmatota</taxon>
        <taxon>Mollicutes</taxon>
        <taxon>Mycoplasmataceae</taxon>
        <taxon>Mycoplasma</taxon>
    </lineage>
</organism>
<dbReference type="RefSeq" id="WP_283827118.1">
    <property type="nucleotide sequence ID" value="NZ_JASDDP010000008.1"/>
</dbReference>
<sequence length="562" mass="65149">MKWEEKHVNLLKDYKKKIDDIAVSDLNKDQKELSKMILDNLKDPLQLQNVFQFLMNRIKIGFTFDVAPEVNKKEIALLKFNKKLSFNNNENGAKNQLIIGENYDALKNLLVVQKEKYKEHAIANYDVIYIDPPYNTESAFSDGNCVADDKEKVNAKKFIYRDKFSRNGWLNMMNERLQLARKLLKEDGVIFVSIDDSEQAYLKVLMDEIFGEKNFVANLTWIKKRGPGGNTSINNSIVKNTEFILVYAKNLEIKNFNYLTHDQETLKKLGYVNKDKYFDERGPYKLTLLFRPSSNGSFQYTKTLDYPIIAPDGSEFYLHVNKIKPQSGCYTWGYETYQEGNRQGFIECHKNNDGDWVAYRKQYANVKFDPKSRTIIKIAAGQEYQNFIDDFYSSNGGEDIKNIFNDKNKFDFPKPMQLIKYLINMASPNKNAKILDFFAGSGTTGHAVMELNKEDGGNRSFTLVTNNENNIALNVTYERLYRINKGIGTNNESFKWAEKNEPYKQNLSVFDIKYSSIDLSQDENQLLSLKETLRESLKEFGVNSFNDEDLLLNLERLYALGK</sequence>
<evidence type="ECO:0000259" key="5">
    <source>
        <dbReference type="Pfam" id="PF01555"/>
    </source>
</evidence>
<dbReference type="Gene3D" id="3.40.50.150">
    <property type="entry name" value="Vaccinia Virus protein VP39"/>
    <property type="match status" value="1"/>
</dbReference>
<dbReference type="PRINTS" id="PR00506">
    <property type="entry name" value="D21N6MTFRASE"/>
</dbReference>
<comment type="similarity">
    <text evidence="1">Belongs to the N(4)/N(6)-methyltransferase family.</text>
</comment>
<dbReference type="AlphaFoldDB" id="A0AAJ1PQP9"/>
<name>A0AAJ1PQP9_9MOLU</name>
<dbReference type="EMBL" id="JASDDP010000008">
    <property type="protein sequence ID" value="MDJ1645587.1"/>
    <property type="molecule type" value="Genomic_DNA"/>
</dbReference>
<keyword evidence="7" id="KW-1185">Reference proteome</keyword>
<dbReference type="Pfam" id="PF01555">
    <property type="entry name" value="N6_N4_Mtase"/>
    <property type="match status" value="1"/>
</dbReference>
<dbReference type="InterPro" id="IPR002052">
    <property type="entry name" value="DNA_methylase_N6_adenine_CS"/>
</dbReference>
<dbReference type="InterPro" id="IPR002295">
    <property type="entry name" value="N4/N6-MTase_EcoPI_Mod-like"/>
</dbReference>
<dbReference type="SUPFAM" id="SSF53335">
    <property type="entry name" value="S-adenosyl-L-methionine-dependent methyltransferases"/>
    <property type="match status" value="1"/>
</dbReference>
<keyword evidence="3 6" id="KW-0808">Transferase</keyword>
<dbReference type="GO" id="GO:0003677">
    <property type="term" value="F:DNA binding"/>
    <property type="evidence" value="ECO:0007669"/>
    <property type="project" value="InterPro"/>
</dbReference>
<evidence type="ECO:0000256" key="2">
    <source>
        <dbReference type="ARBA" id="ARBA00022603"/>
    </source>
</evidence>
<feature type="domain" description="DNA methylase N-4/N-6" evidence="5">
    <location>
        <begin position="126"/>
        <end position="453"/>
    </location>
</feature>
<dbReference type="PROSITE" id="PS00092">
    <property type="entry name" value="N6_MTASE"/>
    <property type="match status" value="1"/>
</dbReference>
<dbReference type="EC" id="2.1.1.-" evidence="6"/>
<gene>
    <name evidence="6" type="ORF">QLQ80_00585</name>
</gene>
<protein>
    <submittedName>
        <fullName evidence="6">Site-specific DNA-methyltransferase</fullName>
        <ecNumber evidence="6">2.1.1.-</ecNumber>
    </submittedName>
</protein>
<comment type="caution">
    <text evidence="6">The sequence shown here is derived from an EMBL/GenBank/DDBJ whole genome shotgun (WGS) entry which is preliminary data.</text>
</comment>
<dbReference type="GO" id="GO:0008170">
    <property type="term" value="F:N-methyltransferase activity"/>
    <property type="evidence" value="ECO:0007669"/>
    <property type="project" value="InterPro"/>
</dbReference>
<reference evidence="6" key="1">
    <citation type="submission" date="2023-05" db="EMBL/GenBank/DDBJ databases">
        <title>Mycoplasma phocimorsus sp. nov., isolated from Scandinavian patients with seal finger or septic arthritis after contact with seals.</title>
        <authorList>
            <person name="Skafte-Holm A."/>
            <person name="Pedersen T.R."/>
            <person name="Froelund M."/>
            <person name="Stegger M."/>
            <person name="Qvortrup K."/>
            <person name="Michaels D.L."/>
            <person name="Brown D.R."/>
            <person name="Jensen J.S."/>
        </authorList>
    </citation>
    <scope>NUCLEOTIDE SEQUENCE</scope>
    <source>
        <strain evidence="6">M5725</strain>
    </source>
</reference>
<evidence type="ECO:0000313" key="7">
    <source>
        <dbReference type="Proteomes" id="UP001224428"/>
    </source>
</evidence>
<keyword evidence="2 6" id="KW-0489">Methyltransferase</keyword>
<keyword evidence="4" id="KW-0949">S-adenosyl-L-methionine</keyword>
<evidence type="ECO:0000256" key="4">
    <source>
        <dbReference type="ARBA" id="ARBA00022691"/>
    </source>
</evidence>
<evidence type="ECO:0000256" key="3">
    <source>
        <dbReference type="ARBA" id="ARBA00022679"/>
    </source>
</evidence>
<dbReference type="GO" id="GO:0032259">
    <property type="term" value="P:methylation"/>
    <property type="evidence" value="ECO:0007669"/>
    <property type="project" value="UniProtKB-KW"/>
</dbReference>
<dbReference type="InterPro" id="IPR002941">
    <property type="entry name" value="DNA_methylase_N4/N6"/>
</dbReference>
<dbReference type="InterPro" id="IPR029063">
    <property type="entry name" value="SAM-dependent_MTases_sf"/>
</dbReference>
<dbReference type="Proteomes" id="UP001224428">
    <property type="component" value="Unassembled WGS sequence"/>
</dbReference>